<reference evidence="2" key="2">
    <citation type="submission" date="2005-04" db="EMBL/GenBank/DDBJ databases">
        <authorList>
            <person name="Buell C.R."/>
            <person name="Wing R.A."/>
            <person name="McCombie W.A."/>
            <person name="Ouyang S."/>
        </authorList>
    </citation>
    <scope>NUCLEOTIDE SEQUENCE</scope>
</reference>
<sequence>MARGAAVEPTQRRQRRRVARRDARGRGNGCTATGWAMRWCAVARATGGDASARWRWQHDNHGDATFVRRTRMTRWYGGAGLKGDATGDDDGAAAARGSARHGRRRHERRGARGCYS</sequence>
<feature type="compositionally biased region" description="Basic residues" evidence="1">
    <location>
        <begin position="98"/>
        <end position="116"/>
    </location>
</feature>
<dbReference type="AlphaFoldDB" id="Q2QTB1"/>
<dbReference type="EMBL" id="DP000011">
    <property type="protein sequence ID" value="ABA97827.1"/>
    <property type="molecule type" value="Genomic_DNA"/>
</dbReference>
<accession>Q2QTB1</accession>
<name>Q2QTB1_ORYSJ</name>
<organism evidence="2">
    <name type="scientific">Oryza sativa subsp. japonica</name>
    <name type="common">Rice</name>
    <dbReference type="NCBI Taxonomy" id="39947"/>
    <lineage>
        <taxon>Eukaryota</taxon>
        <taxon>Viridiplantae</taxon>
        <taxon>Streptophyta</taxon>
        <taxon>Embryophyta</taxon>
        <taxon>Tracheophyta</taxon>
        <taxon>Spermatophyta</taxon>
        <taxon>Magnoliopsida</taxon>
        <taxon>Liliopsida</taxon>
        <taxon>Poales</taxon>
        <taxon>Poaceae</taxon>
        <taxon>BOP clade</taxon>
        <taxon>Oryzoideae</taxon>
        <taxon>Oryzeae</taxon>
        <taxon>Oryzinae</taxon>
        <taxon>Oryza</taxon>
        <taxon>Oryza sativa</taxon>
    </lineage>
</organism>
<protein>
    <submittedName>
        <fullName evidence="2">Uncharacterized protein</fullName>
    </submittedName>
</protein>
<evidence type="ECO:0000256" key="1">
    <source>
        <dbReference type="SAM" id="MobiDB-lite"/>
    </source>
</evidence>
<gene>
    <name evidence="2" type="ordered locus">LOC_Os12g20260</name>
</gene>
<reference evidence="2" key="1">
    <citation type="journal article" date="2005" name="BMC Biol.">
        <title>The sequence of rice chromosomes 11 and 12, rich in disease resistance genes and recent gene duplications.</title>
        <authorList>
            <consortium name="The rice chromosomes 11 and 12 sequencing consortia"/>
        </authorList>
    </citation>
    <scope>NUCLEOTIDE SEQUENCE [LARGE SCALE GENOMIC DNA]</scope>
</reference>
<feature type="region of interest" description="Disordered" evidence="1">
    <location>
        <begin position="1"/>
        <end position="29"/>
    </location>
</feature>
<proteinExistence type="predicted"/>
<reference evidence="2" key="3">
    <citation type="submission" date="2006-01" db="EMBL/GenBank/DDBJ databases">
        <authorList>
            <person name="Buell R."/>
        </authorList>
    </citation>
    <scope>NUCLEOTIDE SEQUENCE</scope>
</reference>
<evidence type="ECO:0000313" key="2">
    <source>
        <dbReference type="EMBL" id="ABA97827.1"/>
    </source>
</evidence>
<feature type="region of interest" description="Disordered" evidence="1">
    <location>
        <begin position="80"/>
        <end position="116"/>
    </location>
</feature>